<dbReference type="PANTHER" id="PTHR43134:SF1">
    <property type="entry name" value="SIGNAL RECOGNITION PARTICLE RECEPTOR SUBUNIT ALPHA"/>
    <property type="match status" value="1"/>
</dbReference>
<evidence type="ECO:0000256" key="5">
    <source>
        <dbReference type="ARBA" id="ARBA00023134"/>
    </source>
</evidence>
<dbReference type="InterPro" id="IPR004390">
    <property type="entry name" value="SR_rcpt_FtsY"/>
</dbReference>
<dbReference type="GO" id="GO:0005047">
    <property type="term" value="F:signal recognition particle binding"/>
    <property type="evidence" value="ECO:0007669"/>
    <property type="project" value="TreeGrafter"/>
</dbReference>
<dbReference type="GO" id="GO:0005525">
    <property type="term" value="F:GTP binding"/>
    <property type="evidence" value="ECO:0007669"/>
    <property type="project" value="UniProtKB-UniRule"/>
</dbReference>
<comment type="similarity">
    <text evidence="9">Belongs to the GTP-binding SRP family. FtsY subfamily.</text>
</comment>
<dbReference type="GO" id="GO:0005886">
    <property type="term" value="C:plasma membrane"/>
    <property type="evidence" value="ECO:0007669"/>
    <property type="project" value="UniProtKB-SubCell"/>
</dbReference>
<feature type="binding site" evidence="9">
    <location>
        <begin position="167"/>
        <end position="174"/>
    </location>
    <ligand>
        <name>GTP</name>
        <dbReference type="ChEBI" id="CHEBI:37565"/>
    </ligand>
</feature>
<evidence type="ECO:0000259" key="10">
    <source>
        <dbReference type="PROSITE" id="PS00300"/>
    </source>
</evidence>
<feature type="binding site" evidence="9">
    <location>
        <begin position="249"/>
        <end position="253"/>
    </location>
    <ligand>
        <name>GTP</name>
        <dbReference type="ChEBI" id="CHEBI:37565"/>
    </ligand>
</feature>
<comment type="subcellular location">
    <subcellularLocation>
        <location evidence="9">Cell inner membrane</location>
        <topology evidence="9">Peripheral membrane protein</topology>
        <orientation evidence="9">Cytoplasmic side</orientation>
    </subcellularLocation>
    <subcellularLocation>
        <location evidence="9">Cytoplasm</location>
    </subcellularLocation>
</comment>
<dbReference type="SMART" id="SM00962">
    <property type="entry name" value="SRP54"/>
    <property type="match status" value="1"/>
</dbReference>
<dbReference type="STRING" id="1215343.B488_12660"/>
<evidence type="ECO:0000256" key="4">
    <source>
        <dbReference type="ARBA" id="ARBA00022801"/>
    </source>
</evidence>
<dbReference type="AlphaFoldDB" id="L0EX69"/>
<proteinExistence type="inferred from homology"/>
<sequence>MDFFTKFLSFKKNSDFLSSQKTSDCSSEVCNTTQEDSSSRAEEIKIEESFPDKVSQDDHFSWFQKLTTSLFQTSSQLKKDIGNLLTKSKLDESILEELESLLIRSDLGVDLATRITNVLSTERYKKDVSSAEVIHILSTEIEKILVPVSQPFELNVSNKPNVILVVGVNGVGKTTTIGKLAAKLSDSGLKVMLAAGDTFRAAAVEQLKVWADRTSSDFISAKVGGDAAALAYEAFKQAKEKKKDVLIIDTAGRLQNKIGLMEELKKIARVLRKFDSNAPHAVLQVLDATVGQNALNQVEMFRDVVGVTGLVMTKLDGTARGGILVAISMKYQLPVYFIGIGEKESDLEPFVARDFAKAITGLSEYERVGAHDNTI</sequence>
<keyword evidence="6 9" id="KW-0472">Membrane</keyword>
<keyword evidence="4 9" id="KW-0378">Hydrolase</keyword>
<dbReference type="NCBIfam" id="TIGR00064">
    <property type="entry name" value="ftsY"/>
    <property type="match status" value="1"/>
</dbReference>
<keyword evidence="5 9" id="KW-0342">GTP-binding</keyword>
<dbReference type="GO" id="GO:0003924">
    <property type="term" value="F:GTPase activity"/>
    <property type="evidence" value="ECO:0007669"/>
    <property type="project" value="UniProtKB-UniRule"/>
</dbReference>
<evidence type="ECO:0000256" key="2">
    <source>
        <dbReference type="ARBA" id="ARBA00022490"/>
    </source>
</evidence>
<dbReference type="Gene3D" id="1.20.120.140">
    <property type="entry name" value="Signal recognition particle SRP54, nucleotide-binding domain"/>
    <property type="match status" value="1"/>
</dbReference>
<dbReference type="InterPro" id="IPR036225">
    <property type="entry name" value="SRP/SRP_N"/>
</dbReference>
<keyword evidence="3 9" id="KW-0547">Nucleotide-binding</keyword>
<dbReference type="InterPro" id="IPR013822">
    <property type="entry name" value="Signal_recog_particl_SRP54_hlx"/>
</dbReference>
<comment type="subunit">
    <text evidence="9">Part of the signal recognition particle protein translocation system, which is composed of SRP and FtsY. SRP is a ribonucleoprotein composed of Ffh and a 4.5S RNA molecule.</text>
</comment>
<dbReference type="PATRIC" id="fig|1215343.11.peg.1307"/>
<keyword evidence="7 9" id="KW-0675">Receptor</keyword>
<dbReference type="SMART" id="SM00382">
    <property type="entry name" value="AAA"/>
    <property type="match status" value="1"/>
</dbReference>
<dbReference type="GO" id="GO:0005737">
    <property type="term" value="C:cytoplasm"/>
    <property type="evidence" value="ECO:0007669"/>
    <property type="project" value="UniProtKB-SubCell"/>
</dbReference>
<evidence type="ECO:0000313" key="12">
    <source>
        <dbReference type="Proteomes" id="UP000010799"/>
    </source>
</evidence>
<evidence type="ECO:0000256" key="3">
    <source>
        <dbReference type="ARBA" id="ARBA00022741"/>
    </source>
</evidence>
<dbReference type="SMART" id="SM00963">
    <property type="entry name" value="SRP54_N"/>
    <property type="match status" value="1"/>
</dbReference>
<dbReference type="InterPro" id="IPR027417">
    <property type="entry name" value="P-loop_NTPase"/>
</dbReference>
<keyword evidence="9" id="KW-0997">Cell inner membrane</keyword>
<feature type="domain" description="SRP54-type proteins GTP-binding" evidence="10">
    <location>
        <begin position="334"/>
        <end position="347"/>
    </location>
</feature>
<evidence type="ECO:0000256" key="6">
    <source>
        <dbReference type="ARBA" id="ARBA00023136"/>
    </source>
</evidence>
<gene>
    <name evidence="9" type="primary">ftsY</name>
    <name evidence="11" type="ordered locus">B488_12660</name>
</gene>
<evidence type="ECO:0000313" key="11">
    <source>
        <dbReference type="EMBL" id="AGA65258.1"/>
    </source>
</evidence>
<dbReference type="CDD" id="cd17874">
    <property type="entry name" value="FtsY"/>
    <property type="match status" value="1"/>
</dbReference>
<reference evidence="11 12" key="1">
    <citation type="journal article" date="2012" name="Stand. Genomic Sci.">
        <title>Complete genome sequence of Liberibacter crescens BT-1.</title>
        <authorList>
            <person name="Leonard M.T."/>
            <person name="Fagen J.R."/>
            <person name="Davis-Richardson A.G."/>
            <person name="Davis M.J."/>
            <person name="Triplett E.W."/>
        </authorList>
    </citation>
    <scope>NUCLEOTIDE SEQUENCE [LARGE SCALE GENOMIC DNA]</scope>
    <source>
        <strain evidence="11 12">BT-1</strain>
    </source>
</reference>
<evidence type="ECO:0000256" key="8">
    <source>
        <dbReference type="ARBA" id="ARBA00048027"/>
    </source>
</evidence>
<organism evidence="11 12">
    <name type="scientific">Liberibacter crescens (strain BT-1)</name>
    <dbReference type="NCBI Taxonomy" id="1215343"/>
    <lineage>
        <taxon>Bacteria</taxon>
        <taxon>Pseudomonadati</taxon>
        <taxon>Pseudomonadota</taxon>
        <taxon>Alphaproteobacteria</taxon>
        <taxon>Hyphomicrobiales</taxon>
        <taxon>Rhizobiaceae</taxon>
        <taxon>Liberibacter</taxon>
    </lineage>
</organism>
<comment type="catalytic activity">
    <reaction evidence="8 9">
        <text>GTP + H2O = GDP + phosphate + H(+)</text>
        <dbReference type="Rhea" id="RHEA:19669"/>
        <dbReference type="ChEBI" id="CHEBI:15377"/>
        <dbReference type="ChEBI" id="CHEBI:15378"/>
        <dbReference type="ChEBI" id="CHEBI:37565"/>
        <dbReference type="ChEBI" id="CHEBI:43474"/>
        <dbReference type="ChEBI" id="CHEBI:58189"/>
        <dbReference type="EC" id="3.6.5.4"/>
    </reaction>
</comment>
<dbReference type="Gene3D" id="3.40.50.300">
    <property type="entry name" value="P-loop containing nucleotide triphosphate hydrolases"/>
    <property type="match status" value="1"/>
</dbReference>
<dbReference type="SUPFAM" id="SSF47364">
    <property type="entry name" value="Domain of the SRP/SRP receptor G-proteins"/>
    <property type="match status" value="1"/>
</dbReference>
<dbReference type="InterPro" id="IPR042101">
    <property type="entry name" value="SRP54_N_sf"/>
</dbReference>
<dbReference type="SUPFAM" id="SSF52540">
    <property type="entry name" value="P-loop containing nucleoside triphosphate hydrolases"/>
    <property type="match status" value="1"/>
</dbReference>
<dbReference type="Pfam" id="PF00448">
    <property type="entry name" value="SRP54"/>
    <property type="match status" value="1"/>
</dbReference>
<dbReference type="InterPro" id="IPR003593">
    <property type="entry name" value="AAA+_ATPase"/>
</dbReference>
<dbReference type="GO" id="GO:0006614">
    <property type="term" value="P:SRP-dependent cotranslational protein targeting to membrane"/>
    <property type="evidence" value="ECO:0007669"/>
    <property type="project" value="InterPro"/>
</dbReference>
<feature type="binding site" evidence="9">
    <location>
        <begin position="313"/>
        <end position="316"/>
    </location>
    <ligand>
        <name>GTP</name>
        <dbReference type="ChEBI" id="CHEBI:37565"/>
    </ligand>
</feature>
<dbReference type="HAMAP" id="MF_00920">
    <property type="entry name" value="FtsY"/>
    <property type="match status" value="1"/>
</dbReference>
<evidence type="ECO:0000256" key="1">
    <source>
        <dbReference type="ARBA" id="ARBA00022475"/>
    </source>
</evidence>
<dbReference type="Proteomes" id="UP000010799">
    <property type="component" value="Chromosome"/>
</dbReference>
<dbReference type="PROSITE" id="PS00300">
    <property type="entry name" value="SRP54"/>
    <property type="match status" value="1"/>
</dbReference>
<dbReference type="InterPro" id="IPR000897">
    <property type="entry name" value="SRP54_GTPase_dom"/>
</dbReference>
<keyword evidence="12" id="KW-1185">Reference proteome</keyword>
<dbReference type="KEGG" id="lcc:B488_12660"/>
<comment type="function">
    <text evidence="9">Involved in targeting and insertion of nascent membrane proteins into the cytoplasmic membrane. Acts as a receptor for the complex formed by the signal recognition particle (SRP) and the ribosome-nascent chain (RNC). Interaction with SRP-RNC leads to the transfer of the RNC complex to the Sec translocase for insertion into the membrane, the hydrolysis of GTP by both Ffh and FtsY, and the dissociation of the SRP-FtsY complex into the individual components.</text>
</comment>
<name>L0EX69_LIBCB</name>
<keyword evidence="2 9" id="KW-0963">Cytoplasm</keyword>
<dbReference type="HOGENOM" id="CLU_009301_3_4_5"/>
<dbReference type="EMBL" id="CP003789">
    <property type="protein sequence ID" value="AGA65258.1"/>
    <property type="molecule type" value="Genomic_DNA"/>
</dbReference>
<dbReference type="eggNOG" id="COG0552">
    <property type="taxonomic scope" value="Bacteria"/>
</dbReference>
<evidence type="ECO:0000256" key="7">
    <source>
        <dbReference type="ARBA" id="ARBA00023170"/>
    </source>
</evidence>
<protein>
    <recommendedName>
        <fullName evidence="9">Signal recognition particle receptor FtsY</fullName>
        <shortName evidence="9">SRP receptor</shortName>
        <ecNumber evidence="9">3.6.5.4</ecNumber>
    </recommendedName>
</protein>
<dbReference type="Pfam" id="PF02881">
    <property type="entry name" value="SRP54_N"/>
    <property type="match status" value="1"/>
</dbReference>
<dbReference type="PANTHER" id="PTHR43134">
    <property type="entry name" value="SIGNAL RECOGNITION PARTICLE RECEPTOR SUBUNIT ALPHA"/>
    <property type="match status" value="1"/>
</dbReference>
<dbReference type="FunFam" id="3.40.50.300:FF:000053">
    <property type="entry name" value="Signal recognition particle receptor FtsY"/>
    <property type="match status" value="1"/>
</dbReference>
<keyword evidence="1 9" id="KW-1003">Cell membrane</keyword>
<accession>L0EX69</accession>
<evidence type="ECO:0000256" key="9">
    <source>
        <dbReference type="HAMAP-Rule" id="MF_00920"/>
    </source>
</evidence>
<dbReference type="EC" id="3.6.5.4" evidence="9"/>